<evidence type="ECO:0000313" key="1">
    <source>
        <dbReference type="EMBL" id="RPA79346.1"/>
    </source>
</evidence>
<name>A0A3N4I1S7_ASCIM</name>
<reference evidence="1 2" key="1">
    <citation type="journal article" date="2018" name="Nat. Ecol. Evol.">
        <title>Pezizomycetes genomes reveal the molecular basis of ectomycorrhizal truffle lifestyle.</title>
        <authorList>
            <person name="Murat C."/>
            <person name="Payen T."/>
            <person name="Noel B."/>
            <person name="Kuo A."/>
            <person name="Morin E."/>
            <person name="Chen J."/>
            <person name="Kohler A."/>
            <person name="Krizsan K."/>
            <person name="Balestrini R."/>
            <person name="Da Silva C."/>
            <person name="Montanini B."/>
            <person name="Hainaut M."/>
            <person name="Levati E."/>
            <person name="Barry K.W."/>
            <person name="Belfiori B."/>
            <person name="Cichocki N."/>
            <person name="Clum A."/>
            <person name="Dockter R.B."/>
            <person name="Fauchery L."/>
            <person name="Guy J."/>
            <person name="Iotti M."/>
            <person name="Le Tacon F."/>
            <person name="Lindquist E.A."/>
            <person name="Lipzen A."/>
            <person name="Malagnac F."/>
            <person name="Mello A."/>
            <person name="Molinier V."/>
            <person name="Miyauchi S."/>
            <person name="Poulain J."/>
            <person name="Riccioni C."/>
            <person name="Rubini A."/>
            <person name="Sitrit Y."/>
            <person name="Splivallo R."/>
            <person name="Traeger S."/>
            <person name="Wang M."/>
            <person name="Zifcakova L."/>
            <person name="Wipf D."/>
            <person name="Zambonelli A."/>
            <person name="Paolocci F."/>
            <person name="Nowrousian M."/>
            <person name="Ottonello S."/>
            <person name="Baldrian P."/>
            <person name="Spatafora J.W."/>
            <person name="Henrissat B."/>
            <person name="Nagy L.G."/>
            <person name="Aury J.M."/>
            <person name="Wincker P."/>
            <person name="Grigoriev I.V."/>
            <person name="Bonfante P."/>
            <person name="Martin F.M."/>
        </authorList>
    </citation>
    <scope>NUCLEOTIDE SEQUENCE [LARGE SCALE GENOMIC DNA]</scope>
    <source>
        <strain evidence="1 2">RN42</strain>
    </source>
</reference>
<gene>
    <name evidence="1" type="ORF">BJ508DRAFT_377713</name>
</gene>
<dbReference type="EMBL" id="ML119700">
    <property type="protein sequence ID" value="RPA79346.1"/>
    <property type="molecule type" value="Genomic_DNA"/>
</dbReference>
<protein>
    <submittedName>
        <fullName evidence="1">Uncharacterized protein</fullName>
    </submittedName>
</protein>
<evidence type="ECO:0000313" key="2">
    <source>
        <dbReference type="Proteomes" id="UP000275078"/>
    </source>
</evidence>
<dbReference type="Proteomes" id="UP000275078">
    <property type="component" value="Unassembled WGS sequence"/>
</dbReference>
<keyword evidence="2" id="KW-1185">Reference proteome</keyword>
<dbReference type="AlphaFoldDB" id="A0A3N4I1S7"/>
<sequence length="259" mass="29277">MIRGGLRWEMASAVPPSEGVKRDVNVRHGHLPTFHLDANTMTEYLNPQISTTAYPLFFRFCLFWTHELPGTSPDANDERHPLYSPYSAPARPHAPFRRCFPEHTRHTRLWNALRGSGRLGLGCWNAVRWEVARGWRTVDSTIHMNTIHFFTNSHHISNCCKSFYSEVHHSLLLDKDSKLESYGGPPKWLWNGSQQSRQRGVLSQKPHTIRVFGILSYTISYLRPSHPALPPASGYGTDSSARLVNLCRSSVVGSSGNTA</sequence>
<proteinExistence type="predicted"/>
<organism evidence="1 2">
    <name type="scientific">Ascobolus immersus RN42</name>
    <dbReference type="NCBI Taxonomy" id="1160509"/>
    <lineage>
        <taxon>Eukaryota</taxon>
        <taxon>Fungi</taxon>
        <taxon>Dikarya</taxon>
        <taxon>Ascomycota</taxon>
        <taxon>Pezizomycotina</taxon>
        <taxon>Pezizomycetes</taxon>
        <taxon>Pezizales</taxon>
        <taxon>Ascobolaceae</taxon>
        <taxon>Ascobolus</taxon>
    </lineage>
</organism>
<accession>A0A3N4I1S7</accession>